<name>A0A6N8KX18_9SPHI</name>
<keyword evidence="3" id="KW-0732">Signal</keyword>
<dbReference type="InterPro" id="IPR019405">
    <property type="entry name" value="Lactonase_7-beta_prop"/>
</dbReference>
<dbReference type="InterPro" id="IPR050282">
    <property type="entry name" value="Cycloisomerase_2"/>
</dbReference>
<dbReference type="EMBL" id="WSQA01000004">
    <property type="protein sequence ID" value="MVZ61616.1"/>
    <property type="molecule type" value="Genomic_DNA"/>
</dbReference>
<evidence type="ECO:0000313" key="5">
    <source>
        <dbReference type="Proteomes" id="UP000435036"/>
    </source>
</evidence>
<evidence type="ECO:0000256" key="2">
    <source>
        <dbReference type="ARBA" id="ARBA00022526"/>
    </source>
</evidence>
<protein>
    <submittedName>
        <fullName evidence="4">Beta-propeller fold lactonase family protein</fullName>
    </submittedName>
</protein>
<evidence type="ECO:0000313" key="4">
    <source>
        <dbReference type="EMBL" id="MVZ61616.1"/>
    </source>
</evidence>
<accession>A0A6N8KX18</accession>
<sequence>MKKSYLLILVSMFTLSMSQAQHKQVPMFVGTYTSEQGSKGIYSYLFNLETGDAEVQSEVESTSPSFLARTDKFLVAVNEVNDGSQSLSSFNLQDDILTFENKLSTKGGSPCHVMLGDKGRYAVVSNYSGGSLALYSMDENGHINAMDDYKEFTGSSVNSKRQEKPHIHSAFLGPDKAVYVSDLGTDKIYVFNVVQEAGKYQFMEKAVIAAPAGGGPRHLAFHPNGKTMYSLQELTGDVVVYRAKKGNWEQVQVISMNDAGFQGENGAADIKVSADGKYLYSSNRVDANTISTFAIQKDGQLVLKQVLPVEGKGPRNFNFSPNGKFVLVGNQLTDEIVVFNRDAKSGELSDSGKRIPVSKPVCIIF</sequence>
<keyword evidence="2" id="KW-0313">Glucose metabolism</keyword>
<dbReference type="Gene3D" id="2.130.10.10">
    <property type="entry name" value="YVTN repeat-like/Quinoprotein amine dehydrogenase"/>
    <property type="match status" value="1"/>
</dbReference>
<dbReference type="PANTHER" id="PTHR30344:SF1">
    <property type="entry name" value="6-PHOSPHOGLUCONOLACTONASE"/>
    <property type="match status" value="1"/>
</dbReference>
<keyword evidence="5" id="KW-1185">Reference proteome</keyword>
<keyword evidence="2" id="KW-0119">Carbohydrate metabolism</keyword>
<dbReference type="Pfam" id="PF10282">
    <property type="entry name" value="Lactonase"/>
    <property type="match status" value="1"/>
</dbReference>
<evidence type="ECO:0000256" key="3">
    <source>
        <dbReference type="SAM" id="SignalP"/>
    </source>
</evidence>
<gene>
    <name evidence="4" type="ORF">GQF63_06255</name>
</gene>
<dbReference type="RefSeq" id="WP_160368368.1">
    <property type="nucleotide sequence ID" value="NZ_WSQA01000004.1"/>
</dbReference>
<feature type="chain" id="PRO_5026727893" evidence="3">
    <location>
        <begin position="23"/>
        <end position="365"/>
    </location>
</feature>
<comment type="caution">
    <text evidence="4">The sequence shown here is derived from an EMBL/GenBank/DDBJ whole genome shotgun (WGS) entry which is preliminary data.</text>
</comment>
<feature type="signal peptide" evidence="3">
    <location>
        <begin position="1"/>
        <end position="22"/>
    </location>
</feature>
<dbReference type="SUPFAM" id="SSF51004">
    <property type="entry name" value="C-terminal (heme d1) domain of cytochrome cd1-nitrite reductase"/>
    <property type="match status" value="1"/>
</dbReference>
<dbReference type="AlphaFoldDB" id="A0A6N8KX18"/>
<dbReference type="OrthoDB" id="9790815at2"/>
<dbReference type="GO" id="GO:0006006">
    <property type="term" value="P:glucose metabolic process"/>
    <property type="evidence" value="ECO:0007669"/>
    <property type="project" value="UniProtKB-KW"/>
</dbReference>
<dbReference type="InterPro" id="IPR015943">
    <property type="entry name" value="WD40/YVTN_repeat-like_dom_sf"/>
</dbReference>
<organism evidence="4 5">
    <name type="scientific">Sphingobacterium humi</name>
    <dbReference type="NCBI Taxonomy" id="1796905"/>
    <lineage>
        <taxon>Bacteria</taxon>
        <taxon>Pseudomonadati</taxon>
        <taxon>Bacteroidota</taxon>
        <taxon>Sphingobacteriia</taxon>
        <taxon>Sphingobacteriales</taxon>
        <taxon>Sphingobacteriaceae</taxon>
        <taxon>Sphingobacterium</taxon>
    </lineage>
</organism>
<reference evidence="4 5" key="1">
    <citation type="submission" date="2019-12" db="EMBL/GenBank/DDBJ databases">
        <authorList>
            <person name="Dong K."/>
        </authorList>
    </citation>
    <scope>NUCLEOTIDE SEQUENCE [LARGE SCALE GENOMIC DNA]</scope>
    <source>
        <strain evidence="4 5">JCM 31225</strain>
    </source>
</reference>
<dbReference type="PANTHER" id="PTHR30344">
    <property type="entry name" value="6-PHOSPHOGLUCONOLACTONASE-RELATED"/>
    <property type="match status" value="1"/>
</dbReference>
<evidence type="ECO:0000256" key="1">
    <source>
        <dbReference type="ARBA" id="ARBA00005564"/>
    </source>
</evidence>
<dbReference type="Proteomes" id="UP000435036">
    <property type="component" value="Unassembled WGS sequence"/>
</dbReference>
<dbReference type="GO" id="GO:0005829">
    <property type="term" value="C:cytosol"/>
    <property type="evidence" value="ECO:0007669"/>
    <property type="project" value="TreeGrafter"/>
</dbReference>
<dbReference type="InterPro" id="IPR011048">
    <property type="entry name" value="Haem_d1_sf"/>
</dbReference>
<comment type="similarity">
    <text evidence="1">Belongs to the cycloisomerase 2 family.</text>
</comment>
<dbReference type="GO" id="GO:0017057">
    <property type="term" value="F:6-phosphogluconolactonase activity"/>
    <property type="evidence" value="ECO:0007669"/>
    <property type="project" value="TreeGrafter"/>
</dbReference>
<proteinExistence type="inferred from homology"/>